<dbReference type="AlphaFoldDB" id="A0A1H6CSC6"/>
<evidence type="ECO:0000313" key="1">
    <source>
        <dbReference type="EMBL" id="SEG75874.1"/>
    </source>
</evidence>
<dbReference type="RefSeq" id="WP_104004496.1">
    <property type="nucleotide sequence ID" value="NZ_FNVQ01000004.1"/>
</dbReference>
<dbReference type="EMBL" id="FNVQ01000004">
    <property type="protein sequence ID" value="SEG75874.1"/>
    <property type="molecule type" value="Genomic_DNA"/>
</dbReference>
<name>A0A1H6CSC6_9GAMM</name>
<organism evidence="1 2">
    <name type="scientific">Marinobacterium lutimaris</name>
    <dbReference type="NCBI Taxonomy" id="568106"/>
    <lineage>
        <taxon>Bacteria</taxon>
        <taxon>Pseudomonadati</taxon>
        <taxon>Pseudomonadota</taxon>
        <taxon>Gammaproteobacteria</taxon>
        <taxon>Oceanospirillales</taxon>
        <taxon>Oceanospirillaceae</taxon>
        <taxon>Marinobacterium</taxon>
    </lineage>
</organism>
<dbReference type="Pfam" id="PF00300">
    <property type="entry name" value="His_Phos_1"/>
    <property type="match status" value="1"/>
</dbReference>
<dbReference type="Gene3D" id="3.40.50.1240">
    <property type="entry name" value="Phosphoglycerate mutase-like"/>
    <property type="match status" value="1"/>
</dbReference>
<protein>
    <submittedName>
        <fullName evidence="1">Phosphohistidine phosphatase</fullName>
    </submittedName>
</protein>
<dbReference type="OrthoDB" id="9810154at2"/>
<dbReference type="PANTHER" id="PTHR47623">
    <property type="entry name" value="OS09G0287300 PROTEIN"/>
    <property type="match status" value="1"/>
</dbReference>
<dbReference type="CDD" id="cd07067">
    <property type="entry name" value="HP_PGM_like"/>
    <property type="match status" value="1"/>
</dbReference>
<proteinExistence type="predicted"/>
<dbReference type="InterPro" id="IPR029033">
    <property type="entry name" value="His_PPase_superfam"/>
</dbReference>
<keyword evidence="2" id="KW-1185">Reference proteome</keyword>
<sequence>MKQLTLIRHAKSSWDNPQLSDFERPLNARGLRDLPTMAERVRAKELIPDHLLYSSALRTSLTARELAAALDLPESHCLAVPEMYEACWETLLNLLQGQPDSRTHLMLVGHNPGIAELAACLCGTAPQHFPTSCVQHLILNVLSWSELAESCGTSQWFDYPKLHK</sequence>
<dbReference type="InterPro" id="IPR013078">
    <property type="entry name" value="His_Pase_superF_clade-1"/>
</dbReference>
<gene>
    <name evidence="1" type="ORF">SAMN05444390_10497</name>
</gene>
<accession>A0A1H6CSC6</accession>
<reference evidence="1 2" key="1">
    <citation type="submission" date="2016-10" db="EMBL/GenBank/DDBJ databases">
        <authorList>
            <person name="de Groot N.N."/>
        </authorList>
    </citation>
    <scope>NUCLEOTIDE SEQUENCE [LARGE SCALE GENOMIC DNA]</scope>
    <source>
        <strain evidence="1 2">DSM 22012</strain>
    </source>
</reference>
<evidence type="ECO:0000313" key="2">
    <source>
        <dbReference type="Proteomes" id="UP000236745"/>
    </source>
</evidence>
<dbReference type="SUPFAM" id="SSF53254">
    <property type="entry name" value="Phosphoglycerate mutase-like"/>
    <property type="match status" value="1"/>
</dbReference>
<dbReference type="PANTHER" id="PTHR47623:SF1">
    <property type="entry name" value="OS09G0287300 PROTEIN"/>
    <property type="match status" value="1"/>
</dbReference>
<dbReference type="Proteomes" id="UP000236745">
    <property type="component" value="Unassembled WGS sequence"/>
</dbReference>